<dbReference type="SUPFAM" id="SSF144232">
    <property type="entry name" value="HIT/MYND zinc finger-like"/>
    <property type="match status" value="1"/>
</dbReference>
<feature type="domain" description="MYND-type" evidence="5">
    <location>
        <begin position="111"/>
        <end position="153"/>
    </location>
</feature>
<proteinExistence type="predicted"/>
<dbReference type="EMBL" id="JAUKUD010000001">
    <property type="protein sequence ID" value="KAK0752748.1"/>
    <property type="molecule type" value="Genomic_DNA"/>
</dbReference>
<dbReference type="PROSITE" id="PS50865">
    <property type="entry name" value="ZF_MYND_2"/>
    <property type="match status" value="1"/>
</dbReference>
<gene>
    <name evidence="6" type="ORF">B0T18DRAFT_315567</name>
</gene>
<reference evidence="6" key="1">
    <citation type="submission" date="2023-06" db="EMBL/GenBank/DDBJ databases">
        <title>Genome-scale phylogeny and comparative genomics of the fungal order Sordariales.</title>
        <authorList>
            <consortium name="Lawrence Berkeley National Laboratory"/>
            <person name="Hensen N."/>
            <person name="Bonometti L."/>
            <person name="Westerberg I."/>
            <person name="Brannstrom I.O."/>
            <person name="Guillou S."/>
            <person name="Cros-Aarteil S."/>
            <person name="Calhoun S."/>
            <person name="Haridas S."/>
            <person name="Kuo A."/>
            <person name="Mondo S."/>
            <person name="Pangilinan J."/>
            <person name="Riley R."/>
            <person name="LaButti K."/>
            <person name="Andreopoulos B."/>
            <person name="Lipzen A."/>
            <person name="Chen C."/>
            <person name="Yanf M."/>
            <person name="Daum C."/>
            <person name="Ng V."/>
            <person name="Clum A."/>
            <person name="Steindorff A."/>
            <person name="Ohm R."/>
            <person name="Martin F."/>
            <person name="Silar P."/>
            <person name="Natvig D."/>
            <person name="Lalanne C."/>
            <person name="Gautier V."/>
            <person name="Ament-velasquez S.L."/>
            <person name="Kruys A."/>
            <person name="Hutchinson M.I."/>
            <person name="Powell A.J."/>
            <person name="Barry K."/>
            <person name="Miller A.N."/>
            <person name="Grigoriev I.V."/>
            <person name="Debuchy R."/>
            <person name="Gladieux P."/>
            <person name="Thoren M.H."/>
            <person name="Johannesson H."/>
        </authorList>
    </citation>
    <scope>NUCLEOTIDE SEQUENCE</scope>
    <source>
        <strain evidence="6">SMH3187-1</strain>
    </source>
</reference>
<organism evidence="6 7">
    <name type="scientific">Schizothecium vesticola</name>
    <dbReference type="NCBI Taxonomy" id="314040"/>
    <lineage>
        <taxon>Eukaryota</taxon>
        <taxon>Fungi</taxon>
        <taxon>Dikarya</taxon>
        <taxon>Ascomycota</taxon>
        <taxon>Pezizomycotina</taxon>
        <taxon>Sordariomycetes</taxon>
        <taxon>Sordariomycetidae</taxon>
        <taxon>Sordariales</taxon>
        <taxon>Schizotheciaceae</taxon>
        <taxon>Schizothecium</taxon>
    </lineage>
</organism>
<comment type="caution">
    <text evidence="6">The sequence shown here is derived from an EMBL/GenBank/DDBJ whole genome shotgun (WGS) entry which is preliminary data.</text>
</comment>
<keyword evidence="2 4" id="KW-0863">Zinc-finger</keyword>
<dbReference type="PROSITE" id="PS01360">
    <property type="entry name" value="ZF_MYND_1"/>
    <property type="match status" value="1"/>
</dbReference>
<evidence type="ECO:0000256" key="2">
    <source>
        <dbReference type="ARBA" id="ARBA00022771"/>
    </source>
</evidence>
<sequence length="163" mass="18163">MATARRIFDSGVGARLMAKYRALENSGDSWSVLRNKYTVIILGAIFVRIGAQMTKADVEHLRQLALGTPSREGYALPICDDGFRGPGLRQFIAALDGYQAGTPHDFQGPSCFACGKAKNHIGKEVPRCGRCHFAWFCNKDCQRGYWPIHKRVCRADRGWSLNV</sequence>
<dbReference type="Gene3D" id="6.10.140.2220">
    <property type="match status" value="1"/>
</dbReference>
<dbReference type="GO" id="GO:0008270">
    <property type="term" value="F:zinc ion binding"/>
    <property type="evidence" value="ECO:0007669"/>
    <property type="project" value="UniProtKB-KW"/>
</dbReference>
<dbReference type="InterPro" id="IPR002893">
    <property type="entry name" value="Znf_MYND"/>
</dbReference>
<evidence type="ECO:0000313" key="6">
    <source>
        <dbReference type="EMBL" id="KAK0752748.1"/>
    </source>
</evidence>
<keyword evidence="7" id="KW-1185">Reference proteome</keyword>
<evidence type="ECO:0000259" key="5">
    <source>
        <dbReference type="PROSITE" id="PS50865"/>
    </source>
</evidence>
<evidence type="ECO:0000256" key="3">
    <source>
        <dbReference type="ARBA" id="ARBA00022833"/>
    </source>
</evidence>
<keyword evidence="1" id="KW-0479">Metal-binding</keyword>
<dbReference type="Pfam" id="PF01753">
    <property type="entry name" value="zf-MYND"/>
    <property type="match status" value="1"/>
</dbReference>
<dbReference type="Proteomes" id="UP001172155">
    <property type="component" value="Unassembled WGS sequence"/>
</dbReference>
<evidence type="ECO:0000256" key="4">
    <source>
        <dbReference type="PROSITE-ProRule" id="PRU00134"/>
    </source>
</evidence>
<dbReference type="AlphaFoldDB" id="A0AA40F7N8"/>
<keyword evidence="3" id="KW-0862">Zinc</keyword>
<evidence type="ECO:0000256" key="1">
    <source>
        <dbReference type="ARBA" id="ARBA00022723"/>
    </source>
</evidence>
<accession>A0AA40F7N8</accession>
<evidence type="ECO:0000313" key="7">
    <source>
        <dbReference type="Proteomes" id="UP001172155"/>
    </source>
</evidence>
<protein>
    <recommendedName>
        <fullName evidence="5">MYND-type domain-containing protein</fullName>
    </recommendedName>
</protein>
<name>A0AA40F7N8_9PEZI</name>